<reference evidence="3 4" key="1">
    <citation type="submission" date="2010-08" db="EMBL/GenBank/DDBJ databases">
        <authorList>
            <person name="Weinstock G."/>
            <person name="Sodergren E."/>
            <person name="Clifton S."/>
            <person name="Fulton L."/>
            <person name="Fulton B."/>
            <person name="Courtney L."/>
            <person name="Fronick C."/>
            <person name="Harrison M."/>
            <person name="Strong C."/>
            <person name="Farmer C."/>
            <person name="Delahaunty K."/>
            <person name="Markovic C."/>
            <person name="Hall O."/>
            <person name="Minx P."/>
            <person name="Tomlinson C."/>
            <person name="Mitreva M."/>
            <person name="Hou S."/>
            <person name="Chen J."/>
            <person name="Wollam A."/>
            <person name="Pepin K.H."/>
            <person name="Johnson M."/>
            <person name="Bhonagiri V."/>
            <person name="Zhang X."/>
            <person name="Suruliraj S."/>
            <person name="Warren W."/>
            <person name="Chinwalla A."/>
            <person name="Mardis E.R."/>
            <person name="Wilson R.K."/>
        </authorList>
    </citation>
    <scope>NUCLEOTIDE SEQUENCE [LARGE SCALE GENOMIC DNA]</scope>
    <source>
        <strain evidence="3 4">KLE1255</strain>
    </source>
</reference>
<dbReference type="EMBL" id="AECU01000079">
    <property type="protein sequence ID" value="EFQ07703.1"/>
    <property type="molecule type" value="Genomic_DNA"/>
</dbReference>
<dbReference type="GO" id="GO:0016620">
    <property type="term" value="F:oxidoreductase activity, acting on the aldehyde or oxo group of donors, NAD or NADP as acceptor"/>
    <property type="evidence" value="ECO:0007669"/>
    <property type="project" value="InterPro"/>
</dbReference>
<dbReference type="BioCyc" id="FCF748224-HMP:GTSS-3134-MONOMER"/>
<dbReference type="InterPro" id="IPR016161">
    <property type="entry name" value="Ald_DH/histidinol_DH"/>
</dbReference>
<feature type="non-terminal residue" evidence="3">
    <location>
        <position position="1"/>
    </location>
</feature>
<dbReference type="SUPFAM" id="SSF53720">
    <property type="entry name" value="ALDH-like"/>
    <property type="match status" value="1"/>
</dbReference>
<keyword evidence="1" id="KW-0560">Oxidoreductase</keyword>
<dbReference type="OrthoDB" id="9804734at2"/>
<dbReference type="eggNOG" id="COG1012">
    <property type="taxonomic scope" value="Bacteria"/>
</dbReference>
<comment type="caution">
    <text evidence="3">The sequence shown here is derived from an EMBL/GenBank/DDBJ whole genome shotgun (WGS) entry which is preliminary data.</text>
</comment>
<sequence>TEKSFCNSKGVRILCFAEKEVFAVNTAYDGLLHELQKQGAYLLNKAQTEQLVNIVLQPKKGGGHEVNKKWVGKDAARILETIGVHVPDTCRLAICEVPADHPFVLVEQMMPVLPIVRCQSFEQAVEDAVVAEHGNRHTASIFSKDVDHMTRFARVIETTIYVKNSATKAGVGIGGEGHCTMTIAGPTGEGITCAKSFCRRRCMLAEGGLRII</sequence>
<protein>
    <recommendedName>
        <fullName evidence="2">Aldehyde dehydrogenase domain-containing protein</fullName>
    </recommendedName>
</protein>
<feature type="domain" description="Aldehyde dehydrogenase" evidence="2">
    <location>
        <begin position="96"/>
        <end position="170"/>
    </location>
</feature>
<dbReference type="Gene3D" id="3.40.605.10">
    <property type="entry name" value="Aldehyde Dehydrogenase, Chain A, domain 1"/>
    <property type="match status" value="1"/>
</dbReference>
<dbReference type="InterPro" id="IPR015590">
    <property type="entry name" value="Aldehyde_DH_dom"/>
</dbReference>
<dbReference type="Proteomes" id="UP000006028">
    <property type="component" value="Unassembled WGS sequence"/>
</dbReference>
<dbReference type="Gene3D" id="3.40.309.10">
    <property type="entry name" value="Aldehyde Dehydrogenase, Chain A, domain 2"/>
    <property type="match status" value="1"/>
</dbReference>
<accession>E2ZGI4</accession>
<evidence type="ECO:0000313" key="4">
    <source>
        <dbReference type="Proteomes" id="UP000006028"/>
    </source>
</evidence>
<dbReference type="AlphaFoldDB" id="E2ZGI4"/>
<gene>
    <name evidence="3" type="ORF">HMPREF9436_00770</name>
</gene>
<dbReference type="InterPro" id="IPR016163">
    <property type="entry name" value="Ald_DH_C"/>
</dbReference>
<evidence type="ECO:0000313" key="3">
    <source>
        <dbReference type="EMBL" id="EFQ07703.1"/>
    </source>
</evidence>
<name>E2ZGI4_9FIRM</name>
<dbReference type="STRING" id="748224.HMPREF9436_00770"/>
<organism evidence="3 4">
    <name type="scientific">Faecalibacterium cf. prausnitzii KLE1255</name>
    <dbReference type="NCBI Taxonomy" id="748224"/>
    <lineage>
        <taxon>Bacteria</taxon>
        <taxon>Bacillati</taxon>
        <taxon>Bacillota</taxon>
        <taxon>Clostridia</taxon>
        <taxon>Eubacteriales</taxon>
        <taxon>Oscillospiraceae</taxon>
        <taxon>Faecalibacterium</taxon>
    </lineage>
</organism>
<proteinExistence type="predicted"/>
<dbReference type="RefSeq" id="WP_005939590.1">
    <property type="nucleotide sequence ID" value="NZ_GL538290.1"/>
</dbReference>
<dbReference type="HOGENOM" id="CLU_113127_0_0_9"/>
<evidence type="ECO:0000256" key="1">
    <source>
        <dbReference type="ARBA" id="ARBA00023002"/>
    </source>
</evidence>
<evidence type="ECO:0000259" key="2">
    <source>
        <dbReference type="Pfam" id="PF00171"/>
    </source>
</evidence>
<dbReference type="Pfam" id="PF00171">
    <property type="entry name" value="Aldedh"/>
    <property type="match status" value="1"/>
</dbReference>
<dbReference type="InterPro" id="IPR016162">
    <property type="entry name" value="Ald_DH_N"/>
</dbReference>